<keyword evidence="3" id="KW-0964">Secreted</keyword>
<dbReference type="SMART" id="SM00708">
    <property type="entry name" value="PhBP"/>
    <property type="match status" value="1"/>
</dbReference>
<dbReference type="Proteomes" id="UP001607303">
    <property type="component" value="Unassembled WGS sequence"/>
</dbReference>
<comment type="subcellular location">
    <subcellularLocation>
        <location evidence="1">Secreted</location>
    </subcellularLocation>
</comment>
<dbReference type="SUPFAM" id="SSF47565">
    <property type="entry name" value="Insect pheromone/odorant-binding proteins"/>
    <property type="match status" value="1"/>
</dbReference>
<accession>A0ABD2AUT1</accession>
<evidence type="ECO:0000313" key="5">
    <source>
        <dbReference type="Proteomes" id="UP001607303"/>
    </source>
</evidence>
<evidence type="ECO:0000313" key="4">
    <source>
        <dbReference type="EMBL" id="KAL2723685.1"/>
    </source>
</evidence>
<dbReference type="AlphaFoldDB" id="A0ABD2AUT1"/>
<dbReference type="GO" id="GO:0005576">
    <property type="term" value="C:extracellular region"/>
    <property type="evidence" value="ECO:0007669"/>
    <property type="project" value="UniProtKB-SubCell"/>
</dbReference>
<evidence type="ECO:0000256" key="2">
    <source>
        <dbReference type="ARBA" id="ARBA00008098"/>
    </source>
</evidence>
<keyword evidence="5" id="KW-1185">Reference proteome</keyword>
<proteinExistence type="inferred from homology"/>
<reference evidence="4 5" key="1">
    <citation type="journal article" date="2024" name="Ann. Entomol. Soc. Am.">
        <title>Genomic analyses of the southern and eastern yellowjacket wasps (Hymenoptera: Vespidae) reveal evolutionary signatures of social life.</title>
        <authorList>
            <person name="Catto M.A."/>
            <person name="Caine P.B."/>
            <person name="Orr S.E."/>
            <person name="Hunt B.G."/>
            <person name="Goodisman M.A.D."/>
        </authorList>
    </citation>
    <scope>NUCLEOTIDE SEQUENCE [LARGE SCALE GENOMIC DNA]</scope>
    <source>
        <strain evidence="4">232</strain>
        <tissue evidence="4">Head and thorax</tissue>
    </source>
</reference>
<name>A0ABD2AUT1_VESMC</name>
<sequence>MKADIKRECRKQSMVSWESLKKLKTGDFEQDDPRVKCYVRCFMIKNGILNDKGQWTDLEKALQHLPKFMQESSWEIFQRCKSVSGDDPCDKAFQVAKCYVKLQPLILDFVSFV</sequence>
<dbReference type="FunFam" id="1.10.238.20:FF:000001">
    <property type="entry name" value="General odorant-binding protein lush"/>
    <property type="match status" value="1"/>
</dbReference>
<gene>
    <name evidence="4" type="ORF">V1477_018917</name>
</gene>
<dbReference type="GO" id="GO:0007608">
    <property type="term" value="P:sensory perception of smell"/>
    <property type="evidence" value="ECO:0007669"/>
    <property type="project" value="UniProtKB-ARBA"/>
</dbReference>
<dbReference type="CDD" id="cd23992">
    <property type="entry name" value="PBP_GOBP"/>
    <property type="match status" value="1"/>
</dbReference>
<evidence type="ECO:0000256" key="1">
    <source>
        <dbReference type="ARBA" id="ARBA00004613"/>
    </source>
</evidence>
<evidence type="ECO:0000256" key="3">
    <source>
        <dbReference type="ARBA" id="ARBA00022525"/>
    </source>
</evidence>
<dbReference type="PANTHER" id="PTHR21364">
    <property type="entry name" value="GENERAL ODORANT-BINDING PROTEIN 19A"/>
    <property type="match status" value="1"/>
</dbReference>
<organism evidence="4 5">
    <name type="scientific">Vespula maculifrons</name>
    <name type="common">Eastern yellow jacket</name>
    <name type="synonym">Wasp</name>
    <dbReference type="NCBI Taxonomy" id="7453"/>
    <lineage>
        <taxon>Eukaryota</taxon>
        <taxon>Metazoa</taxon>
        <taxon>Ecdysozoa</taxon>
        <taxon>Arthropoda</taxon>
        <taxon>Hexapoda</taxon>
        <taxon>Insecta</taxon>
        <taxon>Pterygota</taxon>
        <taxon>Neoptera</taxon>
        <taxon>Endopterygota</taxon>
        <taxon>Hymenoptera</taxon>
        <taxon>Apocrita</taxon>
        <taxon>Aculeata</taxon>
        <taxon>Vespoidea</taxon>
        <taxon>Vespidae</taxon>
        <taxon>Vespinae</taxon>
        <taxon>Vespula</taxon>
    </lineage>
</organism>
<protein>
    <submittedName>
        <fullName evidence="4">General odorant-binding protein 56d-like isoform X1</fullName>
    </submittedName>
</protein>
<dbReference type="InterPro" id="IPR036728">
    <property type="entry name" value="PBP_GOBP_sf"/>
</dbReference>
<dbReference type="PANTHER" id="PTHR21364:SF2">
    <property type="entry name" value="GENERAL ODORANT-BINDING PROTEIN 19A"/>
    <property type="match status" value="1"/>
</dbReference>
<dbReference type="EMBL" id="JAYRBN010000113">
    <property type="protein sequence ID" value="KAL2723685.1"/>
    <property type="molecule type" value="Genomic_DNA"/>
</dbReference>
<dbReference type="Gene3D" id="1.10.238.20">
    <property type="entry name" value="Pheromone/general odorant binding protein domain"/>
    <property type="match status" value="1"/>
</dbReference>
<dbReference type="Pfam" id="PF01395">
    <property type="entry name" value="PBP_GOBP"/>
    <property type="match status" value="1"/>
</dbReference>
<comment type="caution">
    <text evidence="4">The sequence shown here is derived from an EMBL/GenBank/DDBJ whole genome shotgun (WGS) entry which is preliminary data.</text>
</comment>
<comment type="similarity">
    <text evidence="2">Belongs to the PBP/GOBP family.</text>
</comment>
<dbReference type="InterPro" id="IPR006170">
    <property type="entry name" value="PBP/GOBP"/>
</dbReference>